<evidence type="ECO:0000256" key="7">
    <source>
        <dbReference type="RuleBase" id="RU000320"/>
    </source>
</evidence>
<evidence type="ECO:0000313" key="11">
    <source>
        <dbReference type="Proteomes" id="UP000244989"/>
    </source>
</evidence>
<feature type="transmembrane region" description="Helical" evidence="8">
    <location>
        <begin position="303"/>
        <end position="325"/>
    </location>
</feature>
<dbReference type="PANTHER" id="PTHR42703:SF1">
    <property type="entry name" value="NA(+)_H(+) ANTIPORTER SUBUNIT D1"/>
    <property type="match status" value="1"/>
</dbReference>
<protein>
    <submittedName>
        <fullName evidence="10">Monovalent cation/H+ antiporter subunit D family protein</fullName>
    </submittedName>
</protein>
<dbReference type="InterPro" id="IPR050586">
    <property type="entry name" value="CPA3_Na-H_Antiporter_D"/>
</dbReference>
<evidence type="ECO:0000256" key="4">
    <source>
        <dbReference type="ARBA" id="ARBA00022692"/>
    </source>
</evidence>
<feature type="transmembrane region" description="Helical" evidence="8">
    <location>
        <begin position="6"/>
        <end position="29"/>
    </location>
</feature>
<feature type="transmembrane region" description="Helical" evidence="8">
    <location>
        <begin position="274"/>
        <end position="296"/>
    </location>
</feature>
<keyword evidence="11" id="KW-1185">Reference proteome</keyword>
<feature type="transmembrane region" description="Helical" evidence="8">
    <location>
        <begin position="410"/>
        <end position="430"/>
    </location>
</feature>
<dbReference type="InterPro" id="IPR003918">
    <property type="entry name" value="NADH_UbQ_OxRdtase"/>
</dbReference>
<dbReference type="GO" id="GO:0008137">
    <property type="term" value="F:NADH dehydrogenase (ubiquinone) activity"/>
    <property type="evidence" value="ECO:0007669"/>
    <property type="project" value="InterPro"/>
</dbReference>
<dbReference type="PRINTS" id="PR01437">
    <property type="entry name" value="NUOXDRDTASE4"/>
</dbReference>
<dbReference type="AlphaFoldDB" id="A0A2U1T6B6"/>
<reference evidence="11" key="1">
    <citation type="submission" date="2018-04" db="EMBL/GenBank/DDBJ databases">
        <authorList>
            <person name="Liu S."/>
            <person name="Wang Z."/>
            <person name="Li J."/>
        </authorList>
    </citation>
    <scope>NUCLEOTIDE SEQUENCE [LARGE SCALE GENOMIC DNA]</scope>
    <source>
        <strain evidence="11">2189</strain>
    </source>
</reference>
<evidence type="ECO:0000256" key="1">
    <source>
        <dbReference type="ARBA" id="ARBA00004651"/>
    </source>
</evidence>
<comment type="caution">
    <text evidence="10">The sequence shown here is derived from an EMBL/GenBank/DDBJ whole genome shotgun (WGS) entry which is preliminary data.</text>
</comment>
<evidence type="ECO:0000259" key="9">
    <source>
        <dbReference type="Pfam" id="PF00361"/>
    </source>
</evidence>
<keyword evidence="6 8" id="KW-0472">Membrane</keyword>
<dbReference type="PANTHER" id="PTHR42703">
    <property type="entry name" value="NADH DEHYDROGENASE"/>
    <property type="match status" value="1"/>
</dbReference>
<dbReference type="Proteomes" id="UP000244989">
    <property type="component" value="Unassembled WGS sequence"/>
</dbReference>
<keyword evidence="4 7" id="KW-0812">Transmembrane</keyword>
<comment type="subcellular location">
    <subcellularLocation>
        <location evidence="1">Cell membrane</location>
        <topology evidence="1">Multi-pass membrane protein</topology>
    </subcellularLocation>
    <subcellularLocation>
        <location evidence="7">Membrane</location>
        <topology evidence="7">Multi-pass membrane protein</topology>
    </subcellularLocation>
</comment>
<evidence type="ECO:0000256" key="2">
    <source>
        <dbReference type="ARBA" id="ARBA00005346"/>
    </source>
</evidence>
<evidence type="ECO:0000256" key="8">
    <source>
        <dbReference type="SAM" id="Phobius"/>
    </source>
</evidence>
<accession>A0A2U1T6B6</accession>
<feature type="transmembrane region" description="Helical" evidence="8">
    <location>
        <begin position="136"/>
        <end position="155"/>
    </location>
</feature>
<feature type="transmembrane region" description="Helical" evidence="8">
    <location>
        <begin position="209"/>
        <end position="228"/>
    </location>
</feature>
<dbReference type="KEGG" id="cyz:C3B44_04120"/>
<dbReference type="InterPro" id="IPR001750">
    <property type="entry name" value="ND/Mrp_TM"/>
</dbReference>
<proteinExistence type="inferred from homology"/>
<sequence>MLSYDTLSALLPVLAGGPLLMAGVMILLGRTYVLQTALMFVSLLAMLGFSIGLIFRVDDGEVIAHGTANWPMGIAIPFVLDMFSALMLLTTTILALTCAWFAVASGLHRERFFAPLVMILMTGVYGAILTADIFNFFVFIEVMLLPSYGLYALTMARRAPDKRVDGLRLYISANLLASTVLLIGVGFVYGTAGTVNLAELAGVAAEDDTVAIAMAVVMLAMLTKASVVPIHTWLTRTYNYTSPAITALFSGLHTKVGVYITYRLYAVVFGGDDRFLWVFVALFTATMFFGVMGAVGEFHSRSILVFHMVSQLGYILMGVALFTQVGLTAGIFYLVHHMLVKASLFMSTGAVEVRYGSGQIGRVTGIAKREPIIAIAFFIAALSLAGIPPFSGFVAKASLMIATWEASEVLALITMVVVSIITLLSMLKIWGGMFWGDEKDEEKRAQARARREARERRARKAAEAETGAAATAASVAIAEKTDDVEKEAPHERRIGFFLAAPSVILAGMTIAIGLGAEVLLGWSETAAEGLMDTSTYVEAVQNS</sequence>
<name>A0A2U1T6B6_9CORY</name>
<keyword evidence="3" id="KW-1003">Cell membrane</keyword>
<feature type="transmembrane region" description="Helical" evidence="8">
    <location>
        <begin position="496"/>
        <end position="522"/>
    </location>
</feature>
<feature type="transmembrane region" description="Helical" evidence="8">
    <location>
        <begin position="372"/>
        <end position="390"/>
    </location>
</feature>
<feature type="transmembrane region" description="Helical" evidence="8">
    <location>
        <begin position="36"/>
        <end position="55"/>
    </location>
</feature>
<dbReference type="NCBIfam" id="NF006238">
    <property type="entry name" value="PRK08375.1-4"/>
    <property type="match status" value="1"/>
</dbReference>
<dbReference type="RefSeq" id="WP_108431267.1">
    <property type="nucleotide sequence ID" value="NZ_CP026947.1"/>
</dbReference>
<dbReference type="OrthoDB" id="9768329at2"/>
<dbReference type="GO" id="GO:0005886">
    <property type="term" value="C:plasma membrane"/>
    <property type="evidence" value="ECO:0007669"/>
    <property type="project" value="UniProtKB-SubCell"/>
</dbReference>
<evidence type="ECO:0000256" key="3">
    <source>
        <dbReference type="ARBA" id="ARBA00022475"/>
    </source>
</evidence>
<dbReference type="Pfam" id="PF00361">
    <property type="entry name" value="Proton_antipo_M"/>
    <property type="match status" value="1"/>
</dbReference>
<feature type="transmembrane region" description="Helical" evidence="8">
    <location>
        <begin position="75"/>
        <end position="103"/>
    </location>
</feature>
<organism evidence="10 11">
    <name type="scientific">Corynebacterium yudongzhengii</name>
    <dbReference type="NCBI Taxonomy" id="2080740"/>
    <lineage>
        <taxon>Bacteria</taxon>
        <taxon>Bacillati</taxon>
        <taxon>Actinomycetota</taxon>
        <taxon>Actinomycetes</taxon>
        <taxon>Mycobacteriales</taxon>
        <taxon>Corynebacteriaceae</taxon>
        <taxon>Corynebacterium</taxon>
    </lineage>
</organism>
<comment type="similarity">
    <text evidence="2">Belongs to the CPA3 antiporters (TC 2.A.63) subunit D family.</text>
</comment>
<feature type="domain" description="NADH:quinone oxidoreductase/Mrp antiporter transmembrane" evidence="9">
    <location>
        <begin position="132"/>
        <end position="422"/>
    </location>
</feature>
<dbReference type="GO" id="GO:0042773">
    <property type="term" value="P:ATP synthesis coupled electron transport"/>
    <property type="evidence" value="ECO:0007669"/>
    <property type="project" value="InterPro"/>
</dbReference>
<feature type="transmembrane region" description="Helical" evidence="8">
    <location>
        <begin position="167"/>
        <end position="189"/>
    </location>
</feature>
<gene>
    <name evidence="10" type="ORF">DF222_07055</name>
</gene>
<evidence type="ECO:0000256" key="6">
    <source>
        <dbReference type="ARBA" id="ARBA00023136"/>
    </source>
</evidence>
<feature type="transmembrane region" description="Helical" evidence="8">
    <location>
        <begin position="112"/>
        <end position="130"/>
    </location>
</feature>
<evidence type="ECO:0000256" key="5">
    <source>
        <dbReference type="ARBA" id="ARBA00022989"/>
    </source>
</evidence>
<keyword evidence="5 8" id="KW-1133">Transmembrane helix</keyword>
<dbReference type="EMBL" id="QEEZ01000011">
    <property type="protein sequence ID" value="PWC01547.1"/>
    <property type="molecule type" value="Genomic_DNA"/>
</dbReference>
<evidence type="ECO:0000313" key="10">
    <source>
        <dbReference type="EMBL" id="PWC01547.1"/>
    </source>
</evidence>